<evidence type="ECO:0000313" key="5">
    <source>
        <dbReference type="EMBL" id="USE79981.1"/>
    </source>
</evidence>
<dbReference type="EMBL" id="CP098736">
    <property type="protein sequence ID" value="USE79981.1"/>
    <property type="molecule type" value="Genomic_DNA"/>
</dbReference>
<keyword evidence="7" id="KW-1185">Reference proteome</keyword>
<gene>
    <name evidence="4" type="ORF">HLB16_10430</name>
    <name evidence="5" type="ORF">NDR89_25830</name>
</gene>
<feature type="binding site" evidence="2">
    <location>
        <position position="70"/>
    </location>
    <ligand>
        <name>substrate</name>
    </ligand>
</feature>
<feature type="domain" description="Fluoroacetyl-CoA-specific thioesterase-like" evidence="3">
    <location>
        <begin position="35"/>
        <end position="126"/>
    </location>
</feature>
<dbReference type="Proteomes" id="UP000542973">
    <property type="component" value="Unassembled WGS sequence"/>
</dbReference>
<dbReference type="InterPro" id="IPR025540">
    <property type="entry name" value="FlK"/>
</dbReference>
<dbReference type="EMBL" id="JABEMD010000014">
    <property type="protein sequence ID" value="NNH11297.1"/>
    <property type="molecule type" value="Genomic_DNA"/>
</dbReference>
<protein>
    <submittedName>
        <fullName evidence="4">Thioesterase family protein</fullName>
    </submittedName>
</protein>
<feature type="active site" evidence="1">
    <location>
        <position position="50"/>
    </location>
</feature>
<dbReference type="PIRSF" id="PIRSF014972">
    <property type="entry name" value="FlK"/>
    <property type="match status" value="1"/>
</dbReference>
<evidence type="ECO:0000313" key="4">
    <source>
        <dbReference type="EMBL" id="NNH11297.1"/>
    </source>
</evidence>
<reference evidence="5" key="2">
    <citation type="submission" date="2022-06" db="EMBL/GenBank/DDBJ databases">
        <title>Complete genome sequence and characterization of Cupriavidus gilardii QJ1 isolated from contaminating cells.</title>
        <authorList>
            <person name="Qi J."/>
        </authorList>
    </citation>
    <scope>NUCLEOTIDE SEQUENCE</scope>
    <source>
        <strain evidence="5">QJ1</strain>
    </source>
</reference>
<evidence type="ECO:0000259" key="3">
    <source>
        <dbReference type="Pfam" id="PF22636"/>
    </source>
</evidence>
<dbReference type="SUPFAM" id="SSF54637">
    <property type="entry name" value="Thioesterase/thiol ester dehydrase-isomerase"/>
    <property type="match status" value="1"/>
</dbReference>
<dbReference type="GeneID" id="70688824"/>
<dbReference type="PANTHER" id="PTHR36934">
    <property type="entry name" value="BLR0278 PROTEIN"/>
    <property type="match status" value="1"/>
</dbReference>
<sequence length="145" mass="16058">MSPDLKPGLAFTWRYTVPPKATVPNLYDDVPGCPEMPDVLATGYMVGIMECACLQMLREYLDWPREQSLGTLVSFTHLAPTPAGMTITVKGVLTAIEGRKLRFELSAWDGEDKISEGVHERHLIDAARFNDKVAAKRERAAAAPR</sequence>
<dbReference type="Gene3D" id="3.10.129.10">
    <property type="entry name" value="Hotdog Thioesterase"/>
    <property type="match status" value="1"/>
</dbReference>
<dbReference type="InterPro" id="IPR029069">
    <property type="entry name" value="HotDog_dom_sf"/>
</dbReference>
<name>A0A6N1BI72_9BURK</name>
<evidence type="ECO:0000313" key="6">
    <source>
        <dbReference type="Proteomes" id="UP000542973"/>
    </source>
</evidence>
<dbReference type="PANTHER" id="PTHR36934:SF1">
    <property type="entry name" value="THIOESTERASE DOMAIN-CONTAINING PROTEIN"/>
    <property type="match status" value="1"/>
</dbReference>
<dbReference type="InterPro" id="IPR054485">
    <property type="entry name" value="FlK-like_dom"/>
</dbReference>
<feature type="active site" evidence="1">
    <location>
        <position position="77"/>
    </location>
</feature>
<dbReference type="RefSeq" id="WP_053820890.1">
    <property type="nucleotide sequence ID" value="NZ_BAAAEB010000035.1"/>
</dbReference>
<organism evidence="4 6">
    <name type="scientific">Cupriavidus gilardii</name>
    <dbReference type="NCBI Taxonomy" id="82541"/>
    <lineage>
        <taxon>Bacteria</taxon>
        <taxon>Pseudomonadati</taxon>
        <taxon>Pseudomonadota</taxon>
        <taxon>Betaproteobacteria</taxon>
        <taxon>Burkholderiales</taxon>
        <taxon>Burkholderiaceae</taxon>
        <taxon>Cupriavidus</taxon>
    </lineage>
</organism>
<feature type="active site" evidence="1">
    <location>
        <position position="42"/>
    </location>
</feature>
<evidence type="ECO:0000313" key="7">
    <source>
        <dbReference type="Proteomes" id="UP001056648"/>
    </source>
</evidence>
<dbReference type="Proteomes" id="UP001056648">
    <property type="component" value="Chromosome 2"/>
</dbReference>
<feature type="binding site" evidence="2">
    <location>
        <position position="70"/>
    </location>
    <ligand>
        <name>CoA</name>
        <dbReference type="ChEBI" id="CHEBI:57287"/>
    </ligand>
</feature>
<evidence type="ECO:0000256" key="2">
    <source>
        <dbReference type="PIRSR" id="PIRSR014972-2"/>
    </source>
</evidence>
<accession>A0A6N1BI72</accession>
<dbReference type="Pfam" id="PF22636">
    <property type="entry name" value="FlK"/>
    <property type="match status" value="1"/>
</dbReference>
<evidence type="ECO:0000256" key="1">
    <source>
        <dbReference type="PIRSR" id="PIRSR014972-1"/>
    </source>
</evidence>
<feature type="binding site" evidence="2">
    <location>
        <position position="121"/>
    </location>
    <ligand>
        <name>substrate</name>
    </ligand>
</feature>
<proteinExistence type="predicted"/>
<dbReference type="AlphaFoldDB" id="A0A6N1BI72"/>
<reference evidence="4 6" key="1">
    <citation type="submission" date="2020-05" db="EMBL/GenBank/DDBJ databases">
        <title>MicrobeNet Type strains.</title>
        <authorList>
            <person name="Nicholson A.C."/>
        </authorList>
    </citation>
    <scope>NUCLEOTIDE SEQUENCE [LARGE SCALE GENOMIC DNA]</scope>
    <source>
        <strain evidence="4 6">ATCC 700815</strain>
    </source>
</reference>